<dbReference type="InterPro" id="IPR006162">
    <property type="entry name" value="Ppantetheine_attach_site"/>
</dbReference>
<feature type="region of interest" description="Disordered" evidence="4">
    <location>
        <begin position="539"/>
        <end position="575"/>
    </location>
</feature>
<dbReference type="PROSITE" id="PS00012">
    <property type="entry name" value="PHOSPHOPANTETHEINE"/>
    <property type="match status" value="1"/>
</dbReference>
<dbReference type="Pfam" id="PF00501">
    <property type="entry name" value="AMP-binding"/>
    <property type="match status" value="1"/>
</dbReference>
<dbReference type="InterPro" id="IPR010071">
    <property type="entry name" value="AA_adenyl_dom"/>
</dbReference>
<dbReference type="Pfam" id="PF00668">
    <property type="entry name" value="Condensation"/>
    <property type="match status" value="1"/>
</dbReference>
<gene>
    <name evidence="6" type="ORF">BLA24_31925</name>
</gene>
<dbReference type="InterPro" id="IPR025110">
    <property type="entry name" value="AMP-bd_C"/>
</dbReference>
<evidence type="ECO:0000256" key="2">
    <source>
        <dbReference type="ARBA" id="ARBA00022450"/>
    </source>
</evidence>
<dbReference type="GO" id="GO:0003824">
    <property type="term" value="F:catalytic activity"/>
    <property type="evidence" value="ECO:0007669"/>
    <property type="project" value="InterPro"/>
</dbReference>
<dbReference type="Gene3D" id="3.30.300.30">
    <property type="match status" value="1"/>
</dbReference>
<dbReference type="InterPro" id="IPR023213">
    <property type="entry name" value="CAT-like_dom_sf"/>
</dbReference>
<dbReference type="PANTHER" id="PTHR45527:SF1">
    <property type="entry name" value="FATTY ACID SYNTHASE"/>
    <property type="match status" value="1"/>
</dbReference>
<dbReference type="PROSITE" id="PS00455">
    <property type="entry name" value="AMP_BINDING"/>
    <property type="match status" value="1"/>
</dbReference>
<keyword evidence="7" id="KW-1185">Reference proteome</keyword>
<organism evidence="6 7">
    <name type="scientific">Streptomyces cinnamoneus</name>
    <name type="common">Streptoverticillium cinnamoneum</name>
    <dbReference type="NCBI Taxonomy" id="53446"/>
    <lineage>
        <taxon>Bacteria</taxon>
        <taxon>Bacillati</taxon>
        <taxon>Actinomycetota</taxon>
        <taxon>Actinomycetes</taxon>
        <taxon>Kitasatosporales</taxon>
        <taxon>Streptomycetaceae</taxon>
        <taxon>Streptomyces</taxon>
        <taxon>Streptomyces cinnamoneus group</taxon>
    </lineage>
</organism>
<dbReference type="PROSITE" id="PS50075">
    <property type="entry name" value="CARRIER"/>
    <property type="match status" value="1"/>
</dbReference>
<dbReference type="Proteomes" id="UP000222531">
    <property type="component" value="Unassembled WGS sequence"/>
</dbReference>
<dbReference type="EMBL" id="NHZO01000168">
    <property type="protein sequence ID" value="PHQ48060.1"/>
    <property type="molecule type" value="Genomic_DNA"/>
</dbReference>
<evidence type="ECO:0000313" key="7">
    <source>
        <dbReference type="Proteomes" id="UP000222531"/>
    </source>
</evidence>
<dbReference type="GO" id="GO:0044550">
    <property type="term" value="P:secondary metabolite biosynthetic process"/>
    <property type="evidence" value="ECO:0007669"/>
    <property type="project" value="TreeGrafter"/>
</dbReference>
<feature type="region of interest" description="Disordered" evidence="4">
    <location>
        <begin position="637"/>
        <end position="664"/>
    </location>
</feature>
<dbReference type="InterPro" id="IPR036736">
    <property type="entry name" value="ACP-like_sf"/>
</dbReference>
<dbReference type="Gene3D" id="3.30.559.10">
    <property type="entry name" value="Chloramphenicol acetyltransferase-like domain"/>
    <property type="match status" value="1"/>
</dbReference>
<dbReference type="GO" id="GO:0017000">
    <property type="term" value="P:antibiotic biosynthetic process"/>
    <property type="evidence" value="ECO:0007669"/>
    <property type="project" value="UniProtKB-ARBA"/>
</dbReference>
<dbReference type="InterPro" id="IPR000873">
    <property type="entry name" value="AMP-dep_synth/lig_dom"/>
</dbReference>
<dbReference type="Gene3D" id="3.40.50.12780">
    <property type="entry name" value="N-terminal domain of ligase-like"/>
    <property type="match status" value="1"/>
</dbReference>
<sequence>MTGLPAHYPPLPLAEGAREKALMAALARSEPYPTQDGVHAHVQRHAAAHPDRVAIEDGPHTVTYAALADRMRRAATGLAAAGAGAGRVVAVGGRRGADVVTAFLALELLGAVYLPVDTTWPADRVRSVLADSGAALLVTTGPPEDHESLTKGATAAGTPAVPLPLTGDPYTRTTPPAPDEIRYVLYTSGSTGRPKGAVIEHRGMLNHLWAKVDDLGLTEDDRLAQTAPLSFDISVWQMLAPLLPGGRVQIYDDAQAQEGAALLHTALRSRTTVLETVPTLIRFLLDAHDADGTRPDALRWMIATGEELPPALARRWTATFPGTALLNAYGPTECSDDVTHAVLTSPDPDVRHLPIGGPIGNAVLYVLREEDGRWQACAHGETGELFVGGVVVGRGYLGDPERTARAFFADPFTGGAGRLYRTGDAVRVLPGEQLEYTGRIDRQVKIGGVRMELAEIEAVLAAHPQVAACAVTVRTPAPDGALVARESAHTADAAPPPRLVAYVTSPEGEAASEDALRAYVAERLPAAMVPHTVVTLPRLPLTRNGKTDHRALPDPPPRRRPRSRPFAAPRGEAETRVAQEVADVLGTGPVGRDDSFLELGGDSLQAMRLLARLRRAGSTASLRDVLRDGSPAALAAHGWREPDAAGTPARQTLPPGPRTRPLTPQQAGVYFHWRLDPDSPYYSYQGSLELDGPLDPPRLARAWQLLLGENPQLLARFTEGAEGDDGADVLHHYPHWDVPLPSHARKATAEEYRRHAAAEAGRPFDLTCEPALRAELFELPGGQHRLLVTMHELLLDGWGATVLFQRLAELYATRPQGPDPERATRYDRYLEHQRRLLDTEEVAEAGRYWSRRLAGELPVLELARKQRPATPGYHGATVEAVLDADLTRRLNETALAASATAFVPLLAAYALALGYYGDAEEVIVGAPMAGRERPEAADVPAFTLAMLPLRLRMDPDVPLAEFTAQVRETVHDAYAAADHPFGWTLRRLPAATRSSAATPVFQTMLNMLPYPARETTAAGVGFRFVELDTGYTKYDCALYVQPHGTDRLLLQYAYQRELLEAQAARDVLASTLTALRALTDPARATGTTIRSLDLLPGGEHS</sequence>
<dbReference type="GO" id="GO:0008610">
    <property type="term" value="P:lipid biosynthetic process"/>
    <property type="evidence" value="ECO:0007669"/>
    <property type="project" value="UniProtKB-ARBA"/>
</dbReference>
<dbReference type="SUPFAM" id="SSF52777">
    <property type="entry name" value="CoA-dependent acyltransferases"/>
    <property type="match status" value="2"/>
</dbReference>
<feature type="region of interest" description="Disordered" evidence="4">
    <location>
        <begin position="140"/>
        <end position="174"/>
    </location>
</feature>
<dbReference type="InterPro" id="IPR045851">
    <property type="entry name" value="AMP-bd_C_sf"/>
</dbReference>
<evidence type="ECO:0000256" key="4">
    <source>
        <dbReference type="SAM" id="MobiDB-lite"/>
    </source>
</evidence>
<dbReference type="GO" id="GO:0043041">
    <property type="term" value="P:amino acid activation for nonribosomal peptide biosynthetic process"/>
    <property type="evidence" value="ECO:0007669"/>
    <property type="project" value="TreeGrafter"/>
</dbReference>
<dbReference type="SUPFAM" id="SSF56801">
    <property type="entry name" value="Acetyl-CoA synthetase-like"/>
    <property type="match status" value="1"/>
</dbReference>
<dbReference type="SUPFAM" id="SSF47336">
    <property type="entry name" value="ACP-like"/>
    <property type="match status" value="1"/>
</dbReference>
<dbReference type="SMART" id="SM00823">
    <property type="entry name" value="PKS_PP"/>
    <property type="match status" value="1"/>
</dbReference>
<dbReference type="RefSeq" id="WP_099202580.1">
    <property type="nucleotide sequence ID" value="NZ_JBIRXA010000019.1"/>
</dbReference>
<dbReference type="GO" id="GO:0031177">
    <property type="term" value="F:phosphopantetheine binding"/>
    <property type="evidence" value="ECO:0007669"/>
    <property type="project" value="InterPro"/>
</dbReference>
<dbReference type="GO" id="GO:0005737">
    <property type="term" value="C:cytoplasm"/>
    <property type="evidence" value="ECO:0007669"/>
    <property type="project" value="TreeGrafter"/>
</dbReference>
<dbReference type="OrthoDB" id="2472181at2"/>
<evidence type="ECO:0000313" key="6">
    <source>
        <dbReference type="EMBL" id="PHQ48060.1"/>
    </source>
</evidence>
<dbReference type="PANTHER" id="PTHR45527">
    <property type="entry name" value="NONRIBOSOMAL PEPTIDE SYNTHETASE"/>
    <property type="match status" value="1"/>
</dbReference>
<proteinExistence type="predicted"/>
<name>A0A2G1XA08_STRCJ</name>
<feature type="domain" description="Carrier" evidence="5">
    <location>
        <begin position="568"/>
        <end position="642"/>
    </location>
</feature>
<dbReference type="NCBIfam" id="TIGR01733">
    <property type="entry name" value="AA-adenyl-dom"/>
    <property type="match status" value="1"/>
</dbReference>
<keyword evidence="2" id="KW-0596">Phosphopantetheine</keyword>
<dbReference type="InterPro" id="IPR001242">
    <property type="entry name" value="Condensation_dom"/>
</dbReference>
<reference evidence="6 7" key="1">
    <citation type="journal article" date="2017" name="Biochemistry">
        <title>Identification of the Biosynthetic Pathway for the Antibiotic Bicyclomycin.</title>
        <authorList>
            <person name="Patteson J."/>
            <person name="Cai W."/>
            <person name="Johnson R.A."/>
            <person name="Santa Maria K."/>
            <person name="Li B."/>
        </authorList>
    </citation>
    <scope>NUCLEOTIDE SEQUENCE [LARGE SCALE GENOMIC DNA]</scope>
    <source>
        <strain evidence="6 7">ATCC 21532</strain>
    </source>
</reference>
<dbReference type="InterPro" id="IPR020806">
    <property type="entry name" value="PKS_PP-bd"/>
</dbReference>
<dbReference type="InterPro" id="IPR020845">
    <property type="entry name" value="AMP-binding_CS"/>
</dbReference>
<dbReference type="Gene3D" id="1.10.1200.10">
    <property type="entry name" value="ACP-like"/>
    <property type="match status" value="1"/>
</dbReference>
<protein>
    <recommendedName>
        <fullName evidence="5">Carrier domain-containing protein</fullName>
    </recommendedName>
</protein>
<dbReference type="InterPro" id="IPR042099">
    <property type="entry name" value="ANL_N_sf"/>
</dbReference>
<dbReference type="Pfam" id="PF00550">
    <property type="entry name" value="PP-binding"/>
    <property type="match status" value="1"/>
</dbReference>
<evidence type="ECO:0000259" key="5">
    <source>
        <dbReference type="PROSITE" id="PS50075"/>
    </source>
</evidence>
<dbReference type="InterPro" id="IPR009081">
    <property type="entry name" value="PP-bd_ACP"/>
</dbReference>
<keyword evidence="3" id="KW-0597">Phosphoprotein</keyword>
<dbReference type="Gene3D" id="3.30.559.30">
    <property type="entry name" value="Nonribosomal peptide synthetase, condensation domain"/>
    <property type="match status" value="1"/>
</dbReference>
<dbReference type="CDD" id="cd05930">
    <property type="entry name" value="A_NRPS"/>
    <property type="match status" value="1"/>
</dbReference>
<comment type="cofactor">
    <cofactor evidence="1">
        <name>pantetheine 4'-phosphate</name>
        <dbReference type="ChEBI" id="CHEBI:47942"/>
    </cofactor>
</comment>
<evidence type="ECO:0000256" key="1">
    <source>
        <dbReference type="ARBA" id="ARBA00001957"/>
    </source>
</evidence>
<evidence type="ECO:0000256" key="3">
    <source>
        <dbReference type="ARBA" id="ARBA00022553"/>
    </source>
</evidence>
<dbReference type="Pfam" id="PF13193">
    <property type="entry name" value="AMP-binding_C"/>
    <property type="match status" value="1"/>
</dbReference>
<accession>A0A2G1XA08</accession>
<comment type="caution">
    <text evidence="6">The sequence shown here is derived from an EMBL/GenBank/DDBJ whole genome shotgun (WGS) entry which is preliminary data.</text>
</comment>
<dbReference type="AlphaFoldDB" id="A0A2G1XA08"/>